<evidence type="ECO:0000313" key="1">
    <source>
        <dbReference type="EMBL" id="NYF89926.1"/>
    </source>
</evidence>
<name>A0A852VK82_9BACT</name>
<protein>
    <submittedName>
        <fullName evidence="1">Uncharacterized protein</fullName>
    </submittedName>
</protein>
<sequence>MGQRRNNRRVTYRNTVKGAVLKPPISYPVNGSTDLDPLVRVRMQG</sequence>
<dbReference type="AlphaFoldDB" id="A0A852VK82"/>
<organism evidence="1 2">
    <name type="scientific">Tunturiibacter lichenicola</name>
    <dbReference type="NCBI Taxonomy" id="2051959"/>
    <lineage>
        <taxon>Bacteria</taxon>
        <taxon>Pseudomonadati</taxon>
        <taxon>Acidobacteriota</taxon>
        <taxon>Terriglobia</taxon>
        <taxon>Terriglobales</taxon>
        <taxon>Acidobacteriaceae</taxon>
        <taxon>Tunturiibacter</taxon>
    </lineage>
</organism>
<accession>A0A852VK82</accession>
<evidence type="ECO:0000313" key="2">
    <source>
        <dbReference type="Proteomes" id="UP000564385"/>
    </source>
</evidence>
<reference evidence="1 2" key="1">
    <citation type="submission" date="2020-07" db="EMBL/GenBank/DDBJ databases">
        <title>Genomic Encyclopedia of Type Strains, Phase IV (KMG-V): Genome sequencing to study the core and pangenomes of soil and plant-associated prokaryotes.</title>
        <authorList>
            <person name="Whitman W."/>
        </authorList>
    </citation>
    <scope>NUCLEOTIDE SEQUENCE [LARGE SCALE GENOMIC DNA]</scope>
    <source>
        <strain evidence="1 2">M8UP22</strain>
    </source>
</reference>
<comment type="caution">
    <text evidence="1">The sequence shown here is derived from an EMBL/GenBank/DDBJ whole genome shotgun (WGS) entry which is preliminary data.</text>
</comment>
<gene>
    <name evidence="1" type="ORF">HDF08_001993</name>
</gene>
<proteinExistence type="predicted"/>
<dbReference type="EMBL" id="JACCCU010000001">
    <property type="protein sequence ID" value="NYF89926.1"/>
    <property type="molecule type" value="Genomic_DNA"/>
</dbReference>
<dbReference type="Proteomes" id="UP000564385">
    <property type="component" value="Unassembled WGS sequence"/>
</dbReference>